<dbReference type="CTD" id="925"/>
<feature type="signal peptide" evidence="16">
    <location>
        <begin position="1"/>
        <end position="23"/>
    </location>
</feature>
<keyword evidence="10" id="KW-1015">Disulfide bond</keyword>
<dbReference type="RefSeq" id="XP_019942111.2">
    <property type="nucleotide sequence ID" value="XM_020086552.2"/>
</dbReference>
<feature type="transmembrane region" description="Helical" evidence="15">
    <location>
        <begin position="172"/>
        <end position="194"/>
    </location>
</feature>
<evidence type="ECO:0000256" key="10">
    <source>
        <dbReference type="ARBA" id="ARBA00023157"/>
    </source>
</evidence>
<feature type="region of interest" description="Disordered" evidence="14">
    <location>
        <begin position="204"/>
        <end position="225"/>
    </location>
</feature>
<dbReference type="InterPro" id="IPR013106">
    <property type="entry name" value="Ig_V-set"/>
</dbReference>
<evidence type="ECO:0000256" key="12">
    <source>
        <dbReference type="ARBA" id="ARBA00023288"/>
    </source>
</evidence>
<dbReference type="InterPro" id="IPR015468">
    <property type="entry name" value="CD8_asu"/>
</dbReference>
<evidence type="ECO:0000256" key="3">
    <source>
        <dbReference type="ARBA" id="ARBA00022692"/>
    </source>
</evidence>
<dbReference type="EMBL" id="AB082957">
    <property type="protein sequence ID" value="BAC66490.1"/>
    <property type="molecule type" value="mRNA"/>
</dbReference>
<evidence type="ECO:0000256" key="1">
    <source>
        <dbReference type="ARBA" id="ARBA00004251"/>
    </source>
</evidence>
<keyword evidence="4 16" id="KW-0732">Signal</keyword>
<dbReference type="OrthoDB" id="9906515at2759"/>
<evidence type="ECO:0000256" key="13">
    <source>
        <dbReference type="ARBA" id="ARBA00023319"/>
    </source>
</evidence>
<dbReference type="Pfam" id="PF07686">
    <property type="entry name" value="V-set"/>
    <property type="match status" value="1"/>
</dbReference>
<reference evidence="18" key="1">
    <citation type="submission" date="2002-03" db="EMBL/GenBank/DDBJ databases">
        <title>Molecular cloning, characterization, and expression of CD8 alpha cDNA and gene from Japanese flounder Paralichthys olivaceus.</title>
        <authorList>
            <person name="Nam B."/>
            <person name="Hirono I."/>
            <person name="Aoki T."/>
        </authorList>
    </citation>
    <scope>NUCLEOTIDE SEQUENCE</scope>
</reference>
<dbReference type="PANTHER" id="PTHR10441:SF2">
    <property type="entry name" value="T-CELL SURFACE GLYCOPROTEIN CD8 ALPHA CHAIN"/>
    <property type="match status" value="1"/>
</dbReference>
<evidence type="ECO:0000256" key="15">
    <source>
        <dbReference type="SAM" id="Phobius"/>
    </source>
</evidence>
<keyword evidence="9" id="KW-0564">Palmitate</keyword>
<accession>Q7ZT04</accession>
<dbReference type="InterPro" id="IPR007110">
    <property type="entry name" value="Ig-like_dom"/>
</dbReference>
<keyword evidence="11" id="KW-0325">Glycoprotein</keyword>
<evidence type="ECO:0000256" key="4">
    <source>
        <dbReference type="ARBA" id="ARBA00022729"/>
    </source>
</evidence>
<keyword evidence="12" id="KW-0449">Lipoprotein</keyword>
<dbReference type="CDD" id="cd00099">
    <property type="entry name" value="IgV"/>
    <property type="match status" value="1"/>
</dbReference>
<keyword evidence="6 15" id="KW-1133">Transmembrane helix</keyword>
<gene>
    <name evidence="18" type="primary">CD8A</name>
</gene>
<dbReference type="GeneID" id="109629072"/>
<dbReference type="KEGG" id="pov:109629072"/>
<evidence type="ECO:0000256" key="16">
    <source>
        <dbReference type="SAM" id="SignalP"/>
    </source>
</evidence>
<keyword evidence="3 15" id="KW-0812">Transmembrane</keyword>
<evidence type="ECO:0000256" key="9">
    <source>
        <dbReference type="ARBA" id="ARBA00023139"/>
    </source>
</evidence>
<feature type="chain" id="PRO_5007711847" evidence="16">
    <location>
        <begin position="24"/>
        <end position="225"/>
    </location>
</feature>
<dbReference type="InterPro" id="IPR013783">
    <property type="entry name" value="Ig-like_fold"/>
</dbReference>
<name>Q7ZT04_PAROL</name>
<dbReference type="AlphaFoldDB" id="Q7ZT04"/>
<dbReference type="GO" id="GO:0002250">
    <property type="term" value="P:adaptive immune response"/>
    <property type="evidence" value="ECO:0007669"/>
    <property type="project" value="UniProtKB-KW"/>
</dbReference>
<evidence type="ECO:0000256" key="8">
    <source>
        <dbReference type="ARBA" id="ARBA00023136"/>
    </source>
</evidence>
<sequence>MDQKWIQMLVILVFYQIMASGAGELVVKEGAKVDIECKPAEMFNTVIWFRVLDNSGMEFIASFGRDGKMKSNPSPLSPYIDSSKVDKHILTLKSFSKARDSGTYSCTIIQSNEMKFGKVTRLIGEKKVEVTTRAPRVIASTRSPSLTTSACVCKGNTNTGETSSIIPCSTIILGPLAGGCGLLLLLLLITLLYCNHIRTRRCPHHHRRKPRTMAPGKQMKNNTHV</sequence>
<dbReference type="PANTHER" id="PTHR10441">
    <property type="entry name" value="CD8 ALPHA CHAIN"/>
    <property type="match status" value="1"/>
</dbReference>
<evidence type="ECO:0000256" key="5">
    <source>
        <dbReference type="ARBA" id="ARBA00022859"/>
    </source>
</evidence>
<dbReference type="PROSITE" id="PS50835">
    <property type="entry name" value="IG_LIKE"/>
    <property type="match status" value="1"/>
</dbReference>
<keyword evidence="7" id="KW-1064">Adaptive immunity</keyword>
<feature type="domain" description="Ig-like" evidence="17">
    <location>
        <begin position="27"/>
        <end position="117"/>
    </location>
</feature>
<protein>
    <submittedName>
        <fullName evidence="18">CD8 alpha chain</fullName>
    </submittedName>
</protein>
<comment type="subcellular location">
    <subcellularLocation>
        <location evidence="1">Cell membrane</location>
        <topology evidence="1">Single-pass type I membrane protein</topology>
    </subcellularLocation>
</comment>
<evidence type="ECO:0000256" key="2">
    <source>
        <dbReference type="ARBA" id="ARBA00022475"/>
    </source>
</evidence>
<evidence type="ECO:0000256" key="6">
    <source>
        <dbReference type="ARBA" id="ARBA00022989"/>
    </source>
</evidence>
<dbReference type="SUPFAM" id="SSF48726">
    <property type="entry name" value="Immunoglobulin"/>
    <property type="match status" value="1"/>
</dbReference>
<proteinExistence type="evidence at transcript level"/>
<dbReference type="GO" id="GO:0005886">
    <property type="term" value="C:plasma membrane"/>
    <property type="evidence" value="ECO:0007669"/>
    <property type="project" value="UniProtKB-SubCell"/>
</dbReference>
<keyword evidence="13" id="KW-0393">Immunoglobulin domain</keyword>
<evidence type="ECO:0000256" key="7">
    <source>
        <dbReference type="ARBA" id="ARBA00023130"/>
    </source>
</evidence>
<organism evidence="18">
    <name type="scientific">Paralichthys olivaceus</name>
    <name type="common">Bastard halibut</name>
    <name type="synonym">Hippoglossus olivaceus</name>
    <dbReference type="NCBI Taxonomy" id="8255"/>
    <lineage>
        <taxon>Eukaryota</taxon>
        <taxon>Metazoa</taxon>
        <taxon>Chordata</taxon>
        <taxon>Craniata</taxon>
        <taxon>Vertebrata</taxon>
        <taxon>Euteleostomi</taxon>
        <taxon>Actinopterygii</taxon>
        <taxon>Neopterygii</taxon>
        <taxon>Teleostei</taxon>
        <taxon>Neoteleostei</taxon>
        <taxon>Acanthomorphata</taxon>
        <taxon>Carangaria</taxon>
        <taxon>Pleuronectiformes</taxon>
        <taxon>Pleuronectoidei</taxon>
        <taxon>Paralichthyidae</taxon>
        <taxon>Paralichthys</taxon>
    </lineage>
</organism>
<evidence type="ECO:0000256" key="14">
    <source>
        <dbReference type="SAM" id="MobiDB-lite"/>
    </source>
</evidence>
<evidence type="ECO:0000259" key="17">
    <source>
        <dbReference type="PROSITE" id="PS50835"/>
    </source>
</evidence>
<evidence type="ECO:0000313" key="18">
    <source>
        <dbReference type="EMBL" id="BAC66490.1"/>
    </source>
</evidence>
<dbReference type="EMBL" id="AB082958">
    <property type="protein sequence ID" value="BAC66491.1"/>
    <property type="molecule type" value="Genomic_DNA"/>
</dbReference>
<dbReference type="Gene3D" id="2.60.40.10">
    <property type="entry name" value="Immunoglobulins"/>
    <property type="match status" value="1"/>
</dbReference>
<keyword evidence="2" id="KW-1003">Cell membrane</keyword>
<dbReference type="InterPro" id="IPR036179">
    <property type="entry name" value="Ig-like_dom_sf"/>
</dbReference>
<keyword evidence="5" id="KW-0391">Immunity</keyword>
<keyword evidence="8 15" id="KW-0472">Membrane</keyword>
<evidence type="ECO:0000256" key="11">
    <source>
        <dbReference type="ARBA" id="ARBA00023180"/>
    </source>
</evidence>